<evidence type="ECO:0000313" key="10">
    <source>
        <dbReference type="Proteomes" id="UP000461595"/>
    </source>
</evidence>
<evidence type="ECO:0000256" key="2">
    <source>
        <dbReference type="ARBA" id="ARBA00022695"/>
    </source>
</evidence>
<evidence type="ECO:0000256" key="3">
    <source>
        <dbReference type="ARBA" id="ARBA00022741"/>
    </source>
</evidence>
<dbReference type="PROSITE" id="PS51459">
    <property type="entry name" value="FIDO"/>
    <property type="match status" value="1"/>
</dbReference>
<comment type="catalytic activity">
    <reaction evidence="6">
        <text>L-threonyl-[protein] + ATP = 3-O-(5'-adenylyl)-L-threonyl-[protein] + diphosphate</text>
        <dbReference type="Rhea" id="RHEA:54292"/>
        <dbReference type="Rhea" id="RHEA-COMP:11060"/>
        <dbReference type="Rhea" id="RHEA-COMP:13847"/>
        <dbReference type="ChEBI" id="CHEBI:30013"/>
        <dbReference type="ChEBI" id="CHEBI:30616"/>
        <dbReference type="ChEBI" id="CHEBI:33019"/>
        <dbReference type="ChEBI" id="CHEBI:138113"/>
        <dbReference type="EC" id="2.7.7.108"/>
    </reaction>
</comment>
<dbReference type="GO" id="GO:0005524">
    <property type="term" value="F:ATP binding"/>
    <property type="evidence" value="ECO:0007669"/>
    <property type="project" value="UniProtKB-KW"/>
</dbReference>
<dbReference type="PANTHER" id="PTHR39560">
    <property type="entry name" value="PROTEIN ADENYLYLTRANSFERASE FIC-RELATED"/>
    <property type="match status" value="1"/>
</dbReference>
<keyword evidence="2" id="KW-0548">Nucleotidyltransferase</keyword>
<evidence type="ECO:0000256" key="5">
    <source>
        <dbReference type="ARBA" id="ARBA00034531"/>
    </source>
</evidence>
<proteinExistence type="predicted"/>
<dbReference type="RefSeq" id="WP_160332041.1">
    <property type="nucleotide sequence ID" value="NZ_WSRS01000003.1"/>
</dbReference>
<dbReference type="InterPro" id="IPR036597">
    <property type="entry name" value="Fido-like_dom_sf"/>
</dbReference>
<dbReference type="GO" id="GO:0051302">
    <property type="term" value="P:regulation of cell division"/>
    <property type="evidence" value="ECO:0007669"/>
    <property type="project" value="TreeGrafter"/>
</dbReference>
<reference evidence="9 10" key="1">
    <citation type="submission" date="2019-12" db="EMBL/GenBank/DDBJ databases">
        <title>Microbes associate with the intestines of laboratory mice.</title>
        <authorList>
            <person name="Navarre W."/>
            <person name="Wong E."/>
        </authorList>
    </citation>
    <scope>NUCLEOTIDE SEQUENCE [LARGE SCALE GENOMIC DNA]</scope>
    <source>
        <strain evidence="9 10">NM51_B2-22</strain>
    </source>
</reference>
<dbReference type="Pfam" id="PF02661">
    <property type="entry name" value="Fic"/>
    <property type="match status" value="1"/>
</dbReference>
<keyword evidence="1" id="KW-0808">Transferase</keyword>
<dbReference type="Gene3D" id="1.10.3290.10">
    <property type="entry name" value="Fido-like domain"/>
    <property type="match status" value="1"/>
</dbReference>
<dbReference type="InterPro" id="IPR003812">
    <property type="entry name" value="Fido"/>
</dbReference>
<dbReference type="OrthoDB" id="9813719at2"/>
<accession>A0A7X3KBI0</accession>
<dbReference type="EC" id="2.7.7.108" evidence="5"/>
<dbReference type="EMBL" id="WSRS01000003">
    <property type="protein sequence ID" value="MVX58209.1"/>
    <property type="molecule type" value="Genomic_DNA"/>
</dbReference>
<evidence type="ECO:0000259" key="8">
    <source>
        <dbReference type="PROSITE" id="PS51459"/>
    </source>
</evidence>
<comment type="catalytic activity">
    <reaction evidence="7">
        <text>L-tyrosyl-[protein] + ATP = O-(5'-adenylyl)-L-tyrosyl-[protein] + diphosphate</text>
        <dbReference type="Rhea" id="RHEA:54288"/>
        <dbReference type="Rhea" id="RHEA-COMP:10136"/>
        <dbReference type="Rhea" id="RHEA-COMP:13846"/>
        <dbReference type="ChEBI" id="CHEBI:30616"/>
        <dbReference type="ChEBI" id="CHEBI:33019"/>
        <dbReference type="ChEBI" id="CHEBI:46858"/>
        <dbReference type="ChEBI" id="CHEBI:83624"/>
        <dbReference type="EC" id="2.7.7.108"/>
    </reaction>
</comment>
<gene>
    <name evidence="9" type="ORF">E5983_00780</name>
</gene>
<evidence type="ECO:0000256" key="6">
    <source>
        <dbReference type="ARBA" id="ARBA00047939"/>
    </source>
</evidence>
<dbReference type="Proteomes" id="UP000461595">
    <property type="component" value="Unassembled WGS sequence"/>
</dbReference>
<name>A0A7X3KBI0_9STRE</name>
<feature type="domain" description="Fido" evidence="8">
    <location>
        <begin position="42"/>
        <end position="168"/>
    </location>
</feature>
<evidence type="ECO:0000256" key="1">
    <source>
        <dbReference type="ARBA" id="ARBA00022679"/>
    </source>
</evidence>
<organism evidence="9 10">
    <name type="scientific">Streptococcus danieliae</name>
    <dbReference type="NCBI Taxonomy" id="747656"/>
    <lineage>
        <taxon>Bacteria</taxon>
        <taxon>Bacillati</taxon>
        <taxon>Bacillota</taxon>
        <taxon>Bacilli</taxon>
        <taxon>Lactobacillales</taxon>
        <taxon>Streptococcaceae</taxon>
        <taxon>Streptococcus</taxon>
    </lineage>
</organism>
<dbReference type="SUPFAM" id="SSF140931">
    <property type="entry name" value="Fic-like"/>
    <property type="match status" value="1"/>
</dbReference>
<evidence type="ECO:0000256" key="7">
    <source>
        <dbReference type="ARBA" id="ARBA00048696"/>
    </source>
</evidence>
<dbReference type="NCBIfam" id="NF046029">
    <property type="entry name" value="ProtAdlyltaseNmFic"/>
    <property type="match status" value="1"/>
</dbReference>
<evidence type="ECO:0000256" key="4">
    <source>
        <dbReference type="ARBA" id="ARBA00022840"/>
    </source>
</evidence>
<dbReference type="AlphaFoldDB" id="A0A7X3KBI0"/>
<keyword evidence="4" id="KW-0067">ATP-binding</keyword>
<comment type="caution">
    <text evidence="9">The sequence shown here is derived from an EMBL/GenBank/DDBJ whole genome shotgun (WGS) entry which is preliminary data.</text>
</comment>
<dbReference type="PANTHER" id="PTHR39560:SF1">
    <property type="entry name" value="PROTEIN ADENYLYLTRANSFERASE FIC-RELATED"/>
    <property type="match status" value="1"/>
</dbReference>
<dbReference type="GO" id="GO:0070733">
    <property type="term" value="F:AMPylase activity"/>
    <property type="evidence" value="ECO:0007669"/>
    <property type="project" value="UniProtKB-EC"/>
</dbReference>
<protein>
    <recommendedName>
        <fullName evidence="5">protein adenylyltransferase</fullName>
        <ecNumber evidence="5">2.7.7.108</ecNumber>
    </recommendedName>
</protein>
<evidence type="ECO:0000313" key="9">
    <source>
        <dbReference type="EMBL" id="MVX58209.1"/>
    </source>
</evidence>
<sequence length="209" mass="24036">MVLANKLGIDNAAELARKEEELSKKKAVQLFESGQLFALEVGSFKGLTQIHELLFEEIYDFAGKIRDVNIAKDDFQFAPRIFLEQSLLYIDKLPHQTFDEIIDKYADMNVAHPFREGNGRSMRIWLDCMLRASLGQVVDWNAVDKDAYFNAMVRSHVSTGELKYLLLQALTDDLGRATFFKGLDHSYYYEGYNYYQAEMFTGIGDEGRE</sequence>
<keyword evidence="3" id="KW-0547">Nucleotide-binding</keyword>